<dbReference type="GO" id="GO:0004315">
    <property type="term" value="F:3-oxoacyl-[acyl-carrier-protein] synthase activity"/>
    <property type="evidence" value="ECO:0007669"/>
    <property type="project" value="InterPro"/>
</dbReference>
<evidence type="ECO:0000256" key="4">
    <source>
        <dbReference type="ARBA" id="ARBA00022737"/>
    </source>
</evidence>
<reference evidence="16 17" key="1">
    <citation type="submission" date="2019-03" db="EMBL/GenBank/DDBJ databases">
        <title>Genomic Encyclopedia of Archaeal and Bacterial Type Strains, Phase II (KMG-II): from individual species to whole genera.</title>
        <authorList>
            <person name="Goeker M."/>
        </authorList>
    </citation>
    <scope>NUCLEOTIDE SEQUENCE [LARGE SCALE GENOMIC DNA]</scope>
    <source>
        <strain evidence="16 17">DSM 45499</strain>
    </source>
</reference>
<dbReference type="PANTHER" id="PTHR43775">
    <property type="entry name" value="FATTY ACID SYNTHASE"/>
    <property type="match status" value="1"/>
</dbReference>
<keyword evidence="17" id="KW-1185">Reference proteome</keyword>
<keyword evidence="6" id="KW-0012">Acyltransferase</keyword>
<keyword evidence="3 16" id="KW-0808">Transferase</keyword>
<dbReference type="PROSITE" id="PS50075">
    <property type="entry name" value="CARRIER"/>
    <property type="match status" value="3"/>
</dbReference>
<name>A0A4R7VJY5_9PSEU</name>
<dbReference type="InterPro" id="IPR036291">
    <property type="entry name" value="NAD(P)-bd_dom_sf"/>
</dbReference>
<organism evidence="16 17">
    <name type="scientific">Actinophytocola oryzae</name>
    <dbReference type="NCBI Taxonomy" id="502181"/>
    <lineage>
        <taxon>Bacteria</taxon>
        <taxon>Bacillati</taxon>
        <taxon>Actinomycetota</taxon>
        <taxon>Actinomycetes</taxon>
        <taxon>Pseudonocardiales</taxon>
        <taxon>Pseudonocardiaceae</taxon>
    </lineage>
</organism>
<gene>
    <name evidence="16" type="ORF">CLV71_107109</name>
</gene>
<keyword evidence="2" id="KW-0597">Phosphoprotein</keyword>
<dbReference type="SMART" id="SM01294">
    <property type="entry name" value="PKS_PP_betabranch"/>
    <property type="match status" value="2"/>
</dbReference>
<comment type="catalytic activity">
    <reaction evidence="7">
        <text>6 (S)-methylmalonyl-CoA + propanoyl-CoA + 6 NADPH + 12 H(+) = 6-deoxyerythronolide B + 6 CO2 + 6 NADP(+) + 7 CoA + H2O</text>
        <dbReference type="Rhea" id="RHEA:23068"/>
        <dbReference type="ChEBI" id="CHEBI:15377"/>
        <dbReference type="ChEBI" id="CHEBI:15378"/>
        <dbReference type="ChEBI" id="CHEBI:16089"/>
        <dbReference type="ChEBI" id="CHEBI:16526"/>
        <dbReference type="ChEBI" id="CHEBI:57287"/>
        <dbReference type="ChEBI" id="CHEBI:57327"/>
        <dbReference type="ChEBI" id="CHEBI:57392"/>
        <dbReference type="ChEBI" id="CHEBI:57783"/>
        <dbReference type="ChEBI" id="CHEBI:58349"/>
        <dbReference type="EC" id="2.3.1.94"/>
    </reaction>
</comment>
<comment type="subunit">
    <text evidence="10">Homodimer. Erythronolide synthase is composed of EryAI, EryAII and EryAIII multimodular (2 modules) polypeptides each coding for a functional synthase subunit which participates in 2 of the six FAS-like elongation steps required for formation of the polyketide. Module 1, 2, 3, 4, 5, and 6 participating in biosynthesis steps 1, 2, 3, 4, 5, and 6, respectively.</text>
</comment>
<evidence type="ECO:0000256" key="12">
    <source>
        <dbReference type="PROSITE-ProRule" id="PRU01363"/>
    </source>
</evidence>
<dbReference type="GO" id="GO:0047879">
    <property type="term" value="F:erythronolide synthase activity"/>
    <property type="evidence" value="ECO:0007669"/>
    <property type="project" value="UniProtKB-EC"/>
</dbReference>
<dbReference type="SUPFAM" id="SSF47336">
    <property type="entry name" value="ACP-like"/>
    <property type="match status" value="3"/>
</dbReference>
<dbReference type="SMART" id="SM00826">
    <property type="entry name" value="PKS_DH"/>
    <property type="match status" value="2"/>
</dbReference>
<dbReference type="Proteomes" id="UP000294927">
    <property type="component" value="Unassembled WGS sequence"/>
</dbReference>
<feature type="active site" description="Proton donor; for dehydratase activity" evidence="12">
    <location>
        <position position="3336"/>
    </location>
</feature>
<feature type="domain" description="Ketosynthase family 3 (KS3)" evidence="14">
    <location>
        <begin position="2277"/>
        <end position="2698"/>
    </location>
</feature>
<dbReference type="Gene3D" id="3.40.50.720">
    <property type="entry name" value="NAD(P)-binding Rossmann-like Domain"/>
    <property type="match status" value="3"/>
</dbReference>
<dbReference type="GO" id="GO:0004312">
    <property type="term" value="F:fatty acid synthase activity"/>
    <property type="evidence" value="ECO:0007669"/>
    <property type="project" value="TreeGrafter"/>
</dbReference>
<evidence type="ECO:0000256" key="6">
    <source>
        <dbReference type="ARBA" id="ARBA00023315"/>
    </source>
</evidence>
<dbReference type="Gene3D" id="3.40.47.10">
    <property type="match status" value="2"/>
</dbReference>
<dbReference type="InterPro" id="IPR055123">
    <property type="entry name" value="SpnB-like_Rossmann"/>
</dbReference>
<dbReference type="Pfam" id="PF00109">
    <property type="entry name" value="ketoacyl-synt"/>
    <property type="match status" value="2"/>
</dbReference>
<dbReference type="PROSITE" id="PS52019">
    <property type="entry name" value="PKS_MFAS_DH"/>
    <property type="match status" value="2"/>
</dbReference>
<dbReference type="Pfam" id="PF21089">
    <property type="entry name" value="PKS_DH_N"/>
    <property type="match status" value="2"/>
</dbReference>
<evidence type="ECO:0000259" key="15">
    <source>
        <dbReference type="PROSITE" id="PS52019"/>
    </source>
</evidence>
<dbReference type="InterPro" id="IPR018201">
    <property type="entry name" value="Ketoacyl_synth_AS"/>
</dbReference>
<sequence>MTATGGWIDWADGESRLSTLRDWGYRETSRPVRADGAALEGRWLVVVPADCHDDTVSACVAGLAGRGAEVEPVVLAADMSRTGLAARLRGAAAGVVSLLGLDARCNPEGLTPGCAATVTLVQALADNGSRRPLWSVTRDQPHLRGLLRVAAHEYPAFWGGIVEVTDPPDWDLVAAALGNDTGEDQLVVRSGGLWARRLVRAGTAGATGRSWAEDGTVLVTGGTGRLGAAVARRLAERGLRRLLLVNRGGLGTPRAREITEELTGLGAHVSVVACDVTDRAALAGLLATIPAAHPLTAVVHAAAVRQQARLDDVTVRELDVVFQPKAAAAWHLHDLTRAGDLRGFVLFSSLAGVCGTRGQAGHAAADESLRALAEHRRGLGLPVVAIASGPWALSGAEGRAASLRVLRRTGTRPMPPDRATEGVAEILGRGDGTVVLADFDWARTVQLAPADPMFADLPEVAGLGSRADDTTQAALVTGMSDGQRRRVLRDLVCGHVAAVLGDVDAGAVEVHRPFRELGIDSAGAVELRDRLAASGFAVPTSVAFDHPSPAALVDHLLERVPPPGGPNEPRRTAEETAEPVAIVGMACRFPGGVSSPADLWQLVADGRDVVSPFPEDRGWDLDRVHHPDPAHVGTSYVRHGGFLTDVAGFDAEFFGISPREALAMDPQQRLLLEVSWEAVERAGVDPLSLRGSDTGVWVGGFPQLSQELDGTDGHALTGSLGCMLSGRLAYALGLEGPAVSVDTACSSSLVALHLASRALRAGECSLALAGGVTVMTSPAMFLEFSRQRGLAPDGRCKSFAAAADGAGWAEGVGVLALARLSDAHRHGYPVLAVVRGSAVNQDGASNGVTAPNGTAQQRVIRQALANARLSAADVEVVEAHGTGTTLGDSVEAQALLATYGQDRSAPLFLGSLKSNIGHTQAAAGVAGVMKMVEALNRGVLPRTLHVDEPTPHVDWTAGAVELLGEARAWPELDRPRRAGVSAFGISGTNAHVILEQPPTRVERPRSGEALPVTPVVLSGRSGDAVAAQAAQVRALLANPEVAPADVAWSLATTRSVFDHRAVVVGADRADLRHRLDALIAGSPVDGVLSGTAADGRVGFVFPGQGTQWVGMGRQLCATFPVFAGAFDAVAAELDRHLARPLRDVVWGEDEDLLRSTEFSQPAVFALETALFRLLASWGVHPEAVAGHSVGELTAVHVSGALSLADACLLVAARGRLMQALPTTGAMVAIAATEAEVAPLLVPGRVGLAAVNGPSAVVVSGDEDDVAGIASRFAESGRRTTRLAVSHAFHSPLLDAVVADLAEVGATLTVTTPAIPVVSGLTGALLSPEELAEPGFWGRHARETVRFHDAVRRLTAQGVTTFVEVGPGSALTTAIQRSTADAVAVPLLRADRTEPTSVLTALAAVHTTTGEGVRWRTVLGGRGARRVDLPTYPFRHERYWRPLTGAGPPARLGMNTPDHPLLGAALELPGVGGWVFTGLLSLDTHPWLADHSVLGGTLLPATAFADLAVRAGDQVGCTAVEELAVELPLVLPDRGAVRLQVLVGAPDESGRRSMTVHSRPDHRDEALDTEWTRHASVTLGPSAASPEHLEWPADVPDIDRDEVYEDLAGRGYRYGPHFRGLGATLRRGDDLFASAALPSGAESDGFGLHPALLDAALHCLVGPGGFFGDEGHAYVPFSWHDVVLHASGATALRLRVTRTGAETVRLTATDQAGGPVLSVGRLVLRRVSAEQVGGRRTDALFRLDWVRVDPTGDVAGLVHLGAADGPQAAIEDGSTPAFVVAPCMSDEPVLGAAHAVTNRALDLVRDFVAGEQSVDAKLVLVTRRAVATPGDGVDPAAAAVWGLARSAQTEYPDRIVLVDVDELSPSAVRRALATGEPQVAVRDGALLVPRLAAVDPAQATLSLDGTVLVTGGVGALGARLARHLVTTHGVRHLVLTGRRGAATPGASELVDELAAHGADVRVEACDVTDRAGLAALLASIPDRAPLCGVFHVAGVLDDGVIESMTRERLAAVLGPKVDGAWHLHELTRELPLSAFVLFSSMAATLGTAGQGNYAAANAFLDGLAEYRRALGLPGLSLGWGMWEQTDGMADRLTSTDRARLRRSGIAGMTPARALTLFDHAVTSHHAVVMPAELDWAGLRELGASGAVPPVLRGLVRNRPRPVSATSSSGADLRARLASLPAAERERSLVGLVREQAAGVLGHATGDTLAVDRGFLELGFDSLTAIELRGRLNAVTGLRLPATLLFDLPTVTELARHLRTELVGERDDVEPTAPVPRADDAIAVVGMGCRLPGGVSSPQDLWDLVVSGGDAVGPFPSDRGWADLFDPDPDSAGKSYVREGGFLADAAGFDAEFFGVPPGEALAMDPRQRVLLEVCWEALERAGIPPLSLRGTPAGVFAGVMSHHSGGAPDVPAALEGFLATGTAGSVVSGRVAYALGLEGPAVSVDTACSSSLVAVHLAAQALRSGECSLALAGGVTVMTTPSPFVMLSRQRGLALDGRCRSFAADADGTGWGEGAGVLVLERLSDARRGGRRVLAVLRGSAVNQDGASSTLSAPNGPSQQRVIRQALANAGLSASEVDVVEAHGTGTPLGDPVEAQALLATYGRDRVAPLWLGSVKSNLGHTQAAAGVAGVIKMVMALRHDVLPPTLHVDEPTRHVDWSAGSVRLLTERTPWPAGDRPRRFGVSSFGISGTNAHVIVEEGHEPGVEARPDAPSVWVLSARSAEALRAQAERLTAFVAASPGVCVQDVGLSLATTRSHFGHRFAVAGDRAALLRGLSTVSGSSPNAAADRPVFVFPGQGSQWVGMAVELLDVYPVFAAWMDECARALAPHVDWSLLGVVCGGGVLDRVEVVQPVLWAVMVSLAGLWRSFGVEPAAVVGHSQGEVAAAVVAGGLSLEDGARVVALRSRALRGLSGGMVSVPLSEREVGEWLTGDLAVAAVNGPGSVVVSGAADAVVELLDRLVAAGVDARRIAVDYAAHSSQVDQIRDELLVSLAEIRPCSGDVPFVSTVTGGVVDTSVLDARYWFENLREPVRFVEAVRVLLADGHRTLLEVSPHPVLSLGMQQTLDEAGVSGTLLATLRRDDGGRRRMLTSVGQAFVAGVELDWDAVFAGSGARRVELPTYAFQHQRYWLPSLPTPSRATGHPFLESAVTLADGDGAVLTGRLSLATHPWLADHSVFGTVLVPGSAIVELAWQAGAHAGCAHIADLVTERPLVLPEKGTLELQLRVGPDRDGRRELGVHIRPDTDHEQDWTRAATAVLTGRPRSPHHERTWPPSGATPIDVDDFYDRTADQGLRYGPAFRGLRAAWRHGDDVYAEVALPDEMTTRTGGYGLHPALLDAALHAASLWSPLDAVSLPFAWRDLSLESVGATNLRVHVTSADDGGARLELTDESGGPVATVASLTFRAASRDQLAGAGTDSLFRLGWKPVPPADATTRVVVTRDLESLLAADDVPEVVAVRVETLGRDTAAVLAALQTWLAHERCAGSRLVLVTRGAVALDGESPDLSWAPTWGLVRSAQAEHPGRFVLVDTDEDTVDTLTRAVGTGEPQVAVRAGRMSVPRLEPATPGTGGQRVDQEGTVLITGGVGRLGAELARHLVTVHNVGHLLLTGRRGMSTPGAAELAAELTAHGADVDIVSCDVTDRAALARLLADVPDEHPLTAVVHAAGTLDDGVVESLTPERLDAVLAPKTSGAWHLHELTRDRDLSAFVLFSSMAATLGPAGQANYAAANAFLDALAHHRHARGLPALSLGWGLWDQSSGLTGHLQDTDRTRLRRTGLAGLATPEALRLFDTALTTSDPVVLPARVDRAGLRDLGEEAPAVLRGLVRTRPRHATDASASLVRRLATHTEAEQTRLLLTLVREQVSTVLGRGGPDGVEPAKAFRELGVDSLTAVELRNRLSASTGLRLPATVVFDQPTPAALSEFLRTQLGIADPAEEDEERRVRAAIAAIPTSRLRETGLIDVLLDLAGTTAPGTTAGDPADEFAAMDAERLVRLALGAGQEESG</sequence>
<dbReference type="InterPro" id="IPR020841">
    <property type="entry name" value="PKS_Beta-ketoAc_synthase_dom"/>
</dbReference>
<evidence type="ECO:0000256" key="10">
    <source>
        <dbReference type="ARBA" id="ARBA00063272"/>
    </source>
</evidence>
<dbReference type="EMBL" id="SOCP01000007">
    <property type="protein sequence ID" value="TDV49770.1"/>
    <property type="molecule type" value="Genomic_DNA"/>
</dbReference>
<evidence type="ECO:0000259" key="13">
    <source>
        <dbReference type="PROSITE" id="PS50075"/>
    </source>
</evidence>
<dbReference type="GO" id="GO:0031177">
    <property type="term" value="F:phosphopantetheine binding"/>
    <property type="evidence" value="ECO:0007669"/>
    <property type="project" value="InterPro"/>
</dbReference>
<feature type="domain" description="Carrier" evidence="13">
    <location>
        <begin position="2182"/>
        <end position="2260"/>
    </location>
</feature>
<evidence type="ECO:0000256" key="8">
    <source>
        <dbReference type="ARBA" id="ARBA00060158"/>
    </source>
</evidence>
<dbReference type="Gene3D" id="3.10.129.110">
    <property type="entry name" value="Polyketide synthase dehydratase"/>
    <property type="match status" value="2"/>
</dbReference>
<dbReference type="CDD" id="cd00833">
    <property type="entry name" value="PKS"/>
    <property type="match status" value="2"/>
</dbReference>
<dbReference type="Pfam" id="PF08659">
    <property type="entry name" value="KR"/>
    <property type="match status" value="3"/>
</dbReference>
<evidence type="ECO:0000256" key="7">
    <source>
        <dbReference type="ARBA" id="ARBA00052442"/>
    </source>
</evidence>
<dbReference type="SMART" id="SM00827">
    <property type="entry name" value="PKS_AT"/>
    <property type="match status" value="2"/>
</dbReference>
<dbReference type="InterPro" id="IPR009081">
    <property type="entry name" value="PP-bd_ACP"/>
</dbReference>
<evidence type="ECO:0000256" key="9">
    <source>
        <dbReference type="ARBA" id="ARBA00060622"/>
    </source>
</evidence>
<dbReference type="Gene3D" id="1.10.1200.10">
    <property type="entry name" value="ACP-like"/>
    <property type="match status" value="3"/>
</dbReference>
<dbReference type="PROSITE" id="PS52004">
    <property type="entry name" value="KS3_2"/>
    <property type="match status" value="2"/>
</dbReference>
<evidence type="ECO:0000256" key="3">
    <source>
        <dbReference type="ARBA" id="ARBA00022679"/>
    </source>
</evidence>
<dbReference type="CDD" id="cd08956">
    <property type="entry name" value="KR_3_FAS_SDR_x"/>
    <property type="match status" value="2"/>
</dbReference>
<evidence type="ECO:0000256" key="1">
    <source>
        <dbReference type="ARBA" id="ARBA00022450"/>
    </source>
</evidence>
<dbReference type="InterPro" id="IPR049552">
    <property type="entry name" value="PKS_DH_N"/>
</dbReference>
<dbReference type="PROSITE" id="PS00606">
    <property type="entry name" value="KS3_1"/>
    <property type="match status" value="2"/>
</dbReference>
<feature type="domain" description="Carrier" evidence="13">
    <location>
        <begin position="3851"/>
        <end position="3926"/>
    </location>
</feature>
<dbReference type="FunFam" id="3.40.47.10:FF:000019">
    <property type="entry name" value="Polyketide synthase type I"/>
    <property type="match status" value="2"/>
</dbReference>
<feature type="domain" description="Carrier" evidence="13">
    <location>
        <begin position="486"/>
        <end position="560"/>
    </location>
</feature>
<feature type="region of interest" description="C-terminal hotdog fold" evidence="12">
    <location>
        <begin position="3275"/>
        <end position="3411"/>
    </location>
</feature>
<comment type="function">
    <text evidence="8">Involved in the biosynthesis of antibiotic erythromycin via the biosynthesis of its aglycone precursor, 6-deoxyerythronolide B (6-dEB).</text>
</comment>
<evidence type="ECO:0000256" key="11">
    <source>
        <dbReference type="ARBA" id="ARBA00066981"/>
    </source>
</evidence>
<dbReference type="InterPro" id="IPR057326">
    <property type="entry name" value="KR_dom"/>
</dbReference>
<dbReference type="InterPro" id="IPR014030">
    <property type="entry name" value="Ketoacyl_synth_N"/>
</dbReference>
<comment type="pathway">
    <text evidence="9">Antibiotic biosynthesis; erythromycin biosynthesis.</text>
</comment>
<dbReference type="SMART" id="SM00822">
    <property type="entry name" value="PKS_KR"/>
    <property type="match status" value="3"/>
</dbReference>
<feature type="active site" description="Proton acceptor; for dehydratase activity" evidence="12">
    <location>
        <position position="1490"/>
    </location>
</feature>
<dbReference type="SUPFAM" id="SSF53901">
    <property type="entry name" value="Thiolase-like"/>
    <property type="match status" value="2"/>
</dbReference>
<dbReference type="GO" id="GO:0006633">
    <property type="term" value="P:fatty acid biosynthetic process"/>
    <property type="evidence" value="ECO:0007669"/>
    <property type="project" value="InterPro"/>
</dbReference>
<comment type="caution">
    <text evidence="16">The sequence shown here is derived from an EMBL/GenBank/DDBJ whole genome shotgun (WGS) entry which is preliminary data.</text>
</comment>
<dbReference type="SMART" id="SM00825">
    <property type="entry name" value="PKS_KS"/>
    <property type="match status" value="2"/>
</dbReference>
<feature type="region of interest" description="N-terminal hotdog fold" evidence="12">
    <location>
        <begin position="3141"/>
        <end position="3264"/>
    </location>
</feature>
<feature type="domain" description="PKS/mFAS DH" evidence="15">
    <location>
        <begin position="3141"/>
        <end position="3411"/>
    </location>
</feature>
<dbReference type="Gene3D" id="3.40.366.10">
    <property type="entry name" value="Malonyl-Coenzyme A Acyl Carrier Protein, domain 2"/>
    <property type="match status" value="2"/>
</dbReference>
<dbReference type="FunFam" id="3.40.366.10:FF:000002">
    <property type="entry name" value="Probable polyketide synthase 2"/>
    <property type="match status" value="2"/>
</dbReference>
<evidence type="ECO:0000256" key="2">
    <source>
        <dbReference type="ARBA" id="ARBA00022553"/>
    </source>
</evidence>
<dbReference type="Pfam" id="PF00550">
    <property type="entry name" value="PP-binding"/>
    <property type="match status" value="3"/>
</dbReference>
<dbReference type="Pfam" id="PF02801">
    <property type="entry name" value="Ketoacyl-synt_C"/>
    <property type="match status" value="2"/>
</dbReference>
<keyword evidence="5" id="KW-0511">Multifunctional enzyme</keyword>
<dbReference type="InterPro" id="IPR020807">
    <property type="entry name" value="PKS_DH"/>
</dbReference>
<dbReference type="PROSITE" id="PS00012">
    <property type="entry name" value="PHOSPHOPANTETHEINE"/>
    <property type="match status" value="2"/>
</dbReference>
<dbReference type="SUPFAM" id="SSF52151">
    <property type="entry name" value="FabD/lysophospholipase-like"/>
    <property type="match status" value="2"/>
</dbReference>
<feature type="domain" description="Ketosynthase family 3 (KS3)" evidence="14">
    <location>
        <begin position="577"/>
        <end position="996"/>
    </location>
</feature>
<dbReference type="SMART" id="SM00823">
    <property type="entry name" value="PKS_PP"/>
    <property type="match status" value="3"/>
</dbReference>
<protein>
    <recommendedName>
        <fullName evidence="11">6-deoxyerythronolide-B synthase</fullName>
        <ecNumber evidence="11">2.3.1.94</ecNumber>
    </recommendedName>
</protein>
<evidence type="ECO:0000313" key="16">
    <source>
        <dbReference type="EMBL" id="TDV49770.1"/>
    </source>
</evidence>
<accession>A0A4R7VJY5</accession>
<keyword evidence="1" id="KW-0596">Phosphopantetheine</keyword>
<dbReference type="EC" id="2.3.1.94" evidence="11"/>
<evidence type="ECO:0000313" key="17">
    <source>
        <dbReference type="Proteomes" id="UP000294927"/>
    </source>
</evidence>
<dbReference type="InterPro" id="IPR049551">
    <property type="entry name" value="PKS_DH_C"/>
</dbReference>
<keyword evidence="4" id="KW-0677">Repeat</keyword>
<dbReference type="InterPro" id="IPR042104">
    <property type="entry name" value="PKS_dehydratase_sf"/>
</dbReference>
<proteinExistence type="predicted"/>
<dbReference type="InterPro" id="IPR016035">
    <property type="entry name" value="Acyl_Trfase/lysoPLipase"/>
</dbReference>
<evidence type="ECO:0000256" key="5">
    <source>
        <dbReference type="ARBA" id="ARBA00023268"/>
    </source>
</evidence>
<dbReference type="InterPro" id="IPR049900">
    <property type="entry name" value="PKS_mFAS_DH"/>
</dbReference>
<dbReference type="InterPro" id="IPR006162">
    <property type="entry name" value="Ppantetheine_attach_site"/>
</dbReference>
<dbReference type="InterPro" id="IPR050091">
    <property type="entry name" value="PKS_NRPS_Biosynth_Enz"/>
</dbReference>
<feature type="region of interest" description="C-terminal hotdog fold" evidence="12">
    <location>
        <begin position="1594"/>
        <end position="1732"/>
    </location>
</feature>
<dbReference type="Pfam" id="PF16197">
    <property type="entry name" value="KAsynt_C_assoc"/>
    <property type="match status" value="2"/>
</dbReference>
<dbReference type="InterPro" id="IPR001227">
    <property type="entry name" value="Ac_transferase_dom_sf"/>
</dbReference>
<dbReference type="CDD" id="cd08952">
    <property type="entry name" value="KR_1_SDR_x"/>
    <property type="match status" value="1"/>
</dbReference>
<dbReference type="InterPro" id="IPR032821">
    <property type="entry name" value="PKS_assoc"/>
</dbReference>
<dbReference type="InterPro" id="IPR016039">
    <property type="entry name" value="Thiolase-like"/>
</dbReference>
<dbReference type="InterPro" id="IPR020806">
    <property type="entry name" value="PKS_PP-bd"/>
</dbReference>
<dbReference type="SUPFAM" id="SSF55048">
    <property type="entry name" value="Probable ACP-binding domain of malonyl-CoA ACP transacylase"/>
    <property type="match status" value="2"/>
</dbReference>
<dbReference type="RefSeq" id="WP_208297642.1">
    <property type="nucleotide sequence ID" value="NZ_SOCP01000007.1"/>
</dbReference>
<dbReference type="InterPro" id="IPR016036">
    <property type="entry name" value="Malonyl_transacylase_ACP-bd"/>
</dbReference>
<dbReference type="InterPro" id="IPR014043">
    <property type="entry name" value="Acyl_transferase_dom"/>
</dbReference>
<feature type="region of interest" description="N-terminal hotdog fold" evidence="12">
    <location>
        <begin position="1458"/>
        <end position="1585"/>
    </location>
</feature>
<dbReference type="Pfam" id="PF00698">
    <property type="entry name" value="Acyl_transf_1"/>
    <property type="match status" value="2"/>
</dbReference>
<feature type="domain" description="PKS/mFAS DH" evidence="15">
    <location>
        <begin position="1458"/>
        <end position="1732"/>
    </location>
</feature>
<feature type="active site" description="Proton donor; for dehydratase activity" evidence="12">
    <location>
        <position position="1653"/>
    </location>
</feature>
<dbReference type="InterPro" id="IPR014031">
    <property type="entry name" value="Ketoacyl_synth_C"/>
</dbReference>
<dbReference type="Pfam" id="PF14765">
    <property type="entry name" value="PS-DH"/>
    <property type="match status" value="2"/>
</dbReference>
<feature type="active site" description="Proton acceptor; for dehydratase activity" evidence="12">
    <location>
        <position position="3173"/>
    </location>
</feature>
<dbReference type="InterPro" id="IPR013968">
    <property type="entry name" value="PKS_KR"/>
</dbReference>
<dbReference type="SUPFAM" id="SSF51735">
    <property type="entry name" value="NAD(P)-binding Rossmann-fold domains"/>
    <property type="match status" value="6"/>
</dbReference>
<dbReference type="Pfam" id="PF22953">
    <property type="entry name" value="SpnB_Rossmann"/>
    <property type="match status" value="2"/>
</dbReference>
<dbReference type="InterPro" id="IPR036736">
    <property type="entry name" value="ACP-like_sf"/>
</dbReference>
<dbReference type="Gene3D" id="3.30.70.3290">
    <property type="match status" value="2"/>
</dbReference>
<dbReference type="FunFam" id="1.10.1200.10:FF:000007">
    <property type="entry name" value="Probable polyketide synthase pks17"/>
    <property type="match status" value="2"/>
</dbReference>
<dbReference type="PANTHER" id="PTHR43775:SF51">
    <property type="entry name" value="INACTIVE PHENOLPHTHIOCEROL SYNTHESIS POLYKETIDE SYNTHASE TYPE I PKS1-RELATED"/>
    <property type="match status" value="1"/>
</dbReference>
<evidence type="ECO:0000259" key="14">
    <source>
        <dbReference type="PROSITE" id="PS52004"/>
    </source>
</evidence>